<dbReference type="Proteomes" id="UP000033722">
    <property type="component" value="Unassembled WGS sequence"/>
</dbReference>
<name>A0A0F3Q0W2_ANAPH</name>
<evidence type="ECO:0000313" key="2">
    <source>
        <dbReference type="Proteomes" id="UP000033722"/>
    </source>
</evidence>
<protein>
    <submittedName>
        <fullName evidence="1">Uncharacterized protein</fullName>
    </submittedName>
</protein>
<dbReference type="EMBL" id="LAOD01000016">
    <property type="protein sequence ID" value="KJV86280.1"/>
    <property type="molecule type" value="Genomic_DNA"/>
</dbReference>
<accession>A0A0F3Q0W2</accession>
<comment type="caution">
    <text evidence="1">The sequence shown here is derived from an EMBL/GenBank/DDBJ whole genome shotgun (WGS) entry which is preliminary data.</text>
</comment>
<organism evidence="1 2">
    <name type="scientific">Anaplasma phagocytophilum str. CRT53-1</name>
    <dbReference type="NCBI Taxonomy" id="1359157"/>
    <lineage>
        <taxon>Bacteria</taxon>
        <taxon>Pseudomonadati</taxon>
        <taxon>Pseudomonadota</taxon>
        <taxon>Alphaproteobacteria</taxon>
        <taxon>Rickettsiales</taxon>
        <taxon>Anaplasmataceae</taxon>
        <taxon>Anaplasma</taxon>
        <taxon>phagocytophilum group</taxon>
    </lineage>
</organism>
<evidence type="ECO:0000313" key="1">
    <source>
        <dbReference type="EMBL" id="KJV86280.1"/>
    </source>
</evidence>
<proteinExistence type="predicted"/>
<sequence>MAFYKLGRCALERFLCFSSLKTCQAASFYNFLMLEESRTKVNRDV</sequence>
<dbReference type="AlphaFoldDB" id="A0A0F3Q0W2"/>
<gene>
    <name evidence="1" type="ORF">APHCRT_0786</name>
</gene>
<reference evidence="1 2" key="1">
    <citation type="submission" date="2015-01" db="EMBL/GenBank/DDBJ databases">
        <title>Genome Sequencing of Rickettsiales.</title>
        <authorList>
            <person name="Daugherty S.C."/>
            <person name="Su Q."/>
            <person name="Abolude K."/>
            <person name="Beier-Sexton M."/>
            <person name="Carlyon J.A."/>
            <person name="Carter R."/>
            <person name="Day N.P."/>
            <person name="Dumler S.J."/>
            <person name="Dyachenko V."/>
            <person name="Godinez A."/>
            <person name="Kurtti T.J."/>
            <person name="Lichay M."/>
            <person name="Mullins K.E."/>
            <person name="Ott S."/>
            <person name="Pappas-Brown V."/>
            <person name="Paris D.H."/>
            <person name="Patel P."/>
            <person name="Richards A.L."/>
            <person name="Sadzewicz L."/>
            <person name="Sears K."/>
            <person name="Seidman D."/>
            <person name="Sengamalay N."/>
            <person name="Stenos J."/>
            <person name="Tallon L.J."/>
            <person name="Vincent G."/>
            <person name="Fraser C.M."/>
            <person name="Munderloh U."/>
            <person name="Dunning-Hotopp J.C."/>
        </authorList>
    </citation>
    <scope>NUCLEOTIDE SEQUENCE [LARGE SCALE GENOMIC DNA]</scope>
    <source>
        <strain evidence="1 2">CRT53-1</strain>
    </source>
</reference>
<dbReference type="PATRIC" id="fig|1359157.3.peg.490"/>